<keyword evidence="3" id="KW-1185">Reference proteome</keyword>
<evidence type="ECO:0000259" key="1">
    <source>
        <dbReference type="Pfam" id="PF09820"/>
    </source>
</evidence>
<dbReference type="Proteomes" id="UP001194714">
    <property type="component" value="Unassembled WGS sequence"/>
</dbReference>
<comment type="caution">
    <text evidence="2">The sequence shown here is derived from an EMBL/GenBank/DDBJ whole genome shotgun (WGS) entry which is preliminary data.</text>
</comment>
<accession>A0ABS0B0E0</accession>
<evidence type="ECO:0000313" key="3">
    <source>
        <dbReference type="Proteomes" id="UP001194714"/>
    </source>
</evidence>
<name>A0ABS0B0E0_9BACT</name>
<dbReference type="InterPro" id="IPR018631">
    <property type="entry name" value="AAA-ATPase-like_dom"/>
</dbReference>
<evidence type="ECO:0000313" key="2">
    <source>
        <dbReference type="EMBL" id="MBF5059849.1"/>
    </source>
</evidence>
<dbReference type="PANTHER" id="PTHR34825:SF1">
    <property type="entry name" value="AAA-ATPASE-LIKE DOMAIN-CONTAINING PROTEIN"/>
    <property type="match status" value="1"/>
</dbReference>
<reference evidence="2 3" key="1">
    <citation type="submission" date="2020-01" db="EMBL/GenBank/DDBJ databases">
        <title>Draft genome sequence of Cand. Neptunochlamydia vexilliferae K9.</title>
        <authorList>
            <person name="Schulz F."/>
            <person name="Koestlbacher S."/>
            <person name="Wascher F."/>
            <person name="Pizzetti I."/>
            <person name="Horn M."/>
        </authorList>
    </citation>
    <scope>NUCLEOTIDE SEQUENCE [LARGE SCALE GENOMIC DNA]</scope>
    <source>
        <strain evidence="2 3">K9</strain>
    </source>
</reference>
<dbReference type="InterPro" id="IPR027417">
    <property type="entry name" value="P-loop_NTPase"/>
</dbReference>
<dbReference type="Gene3D" id="3.40.50.300">
    <property type="entry name" value="P-loop containing nucleotide triphosphate hydrolases"/>
    <property type="match status" value="1"/>
</dbReference>
<proteinExistence type="predicted"/>
<dbReference type="SUPFAM" id="SSF52540">
    <property type="entry name" value="P-loop containing nucleoside triphosphate hydrolases"/>
    <property type="match status" value="1"/>
</dbReference>
<dbReference type="PANTHER" id="PTHR34825">
    <property type="entry name" value="CONSERVED PROTEIN, WITH A WEAK D-GALACTARATE DEHYDRATASE/ALTRONATE HYDROLASE DOMAIN"/>
    <property type="match status" value="1"/>
</dbReference>
<sequence length="406" mass="46800">MSNKDLRMKKLPIGLQSISEVIEGDYVYIDKTQFAYNLIEQGKHYFIARPRRFGKSLFLNTLKEILKGNKELFKECAIASSSYKWKQYPVVHLDFSKIANNQPDQLKSALQTRLEIIAKKHAVPIITDDIQVALDRLVVELSSKYKSQVAVLIDEYDKPIIDNLKNIEIAEANRDILKDFFGSFKSLDKHLKMTFITGISKFSQVSLFSGFNNLKDLTTHPRYATLFGYSHEEITHGFSDHIEDLSQQRACPTQEILDEMKQWYNGYHFSYEGDPVYNPFSTLNYLDEGKPQSFWYNTGTPSFLIDLIKKMPTPSFQLSGIKAKPSEILEISDLDDIDLKALMWQTGYLTFQSYDLTTDIYTLDFPNQEVRRAFFDSLIQKFAKISPAAVSIEGVVDRCSIKKRFL</sequence>
<dbReference type="Pfam" id="PF09820">
    <property type="entry name" value="AAA-ATPase_like"/>
    <property type="match status" value="1"/>
</dbReference>
<dbReference type="EMBL" id="JAAEJV010000045">
    <property type="protein sequence ID" value="MBF5059849.1"/>
    <property type="molecule type" value="Genomic_DNA"/>
</dbReference>
<protein>
    <recommendedName>
        <fullName evidence="1">AAA-ATPase-like domain-containing protein</fullName>
    </recommendedName>
</protein>
<feature type="domain" description="AAA-ATPase-like" evidence="1">
    <location>
        <begin position="12"/>
        <end position="208"/>
    </location>
</feature>
<gene>
    <name evidence="2" type="ORF">NEPTK9_001368</name>
</gene>
<organism evidence="2 3">
    <name type="scientific">Candidatus Neptunichlamydia vexilliferae</name>
    <dbReference type="NCBI Taxonomy" id="1651774"/>
    <lineage>
        <taxon>Bacteria</taxon>
        <taxon>Pseudomonadati</taxon>
        <taxon>Chlamydiota</taxon>
        <taxon>Chlamydiia</taxon>
        <taxon>Parachlamydiales</taxon>
        <taxon>Simkaniaceae</taxon>
        <taxon>Candidatus Neptunichlamydia</taxon>
    </lineage>
</organism>